<gene>
    <name evidence="3" type="ORF">ACFPCV_30860</name>
</gene>
<evidence type="ECO:0000256" key="1">
    <source>
        <dbReference type="ARBA" id="ARBA00006484"/>
    </source>
</evidence>
<name>A0ABV9SAQ5_9PSEU</name>
<dbReference type="PANTHER" id="PTHR43669">
    <property type="entry name" value="5-KETO-D-GLUCONATE 5-REDUCTASE"/>
    <property type="match status" value="1"/>
</dbReference>
<dbReference type="PRINTS" id="PR00081">
    <property type="entry name" value="GDHRDH"/>
</dbReference>
<accession>A0ABV9SAQ5</accession>
<reference evidence="4" key="1">
    <citation type="journal article" date="2019" name="Int. J. Syst. Evol. Microbiol.">
        <title>The Global Catalogue of Microorganisms (GCM) 10K type strain sequencing project: providing services to taxonomists for standard genome sequencing and annotation.</title>
        <authorList>
            <consortium name="The Broad Institute Genomics Platform"/>
            <consortium name="The Broad Institute Genome Sequencing Center for Infectious Disease"/>
            <person name="Wu L."/>
            <person name="Ma J."/>
        </authorList>
    </citation>
    <scope>NUCLEOTIDE SEQUENCE [LARGE SCALE GENOMIC DNA]</scope>
    <source>
        <strain evidence="4">ZS-22-S1</strain>
    </source>
</reference>
<keyword evidence="4" id="KW-1185">Reference proteome</keyword>
<comment type="caution">
    <text evidence="3">The sequence shown here is derived from an EMBL/GenBank/DDBJ whole genome shotgun (WGS) entry which is preliminary data.</text>
</comment>
<organism evidence="3 4">
    <name type="scientific">Actinophytocola glycyrrhizae</name>
    <dbReference type="NCBI Taxonomy" id="2044873"/>
    <lineage>
        <taxon>Bacteria</taxon>
        <taxon>Bacillati</taxon>
        <taxon>Actinomycetota</taxon>
        <taxon>Actinomycetes</taxon>
        <taxon>Pseudonocardiales</taxon>
        <taxon>Pseudonocardiaceae</taxon>
    </lineage>
</organism>
<comment type="similarity">
    <text evidence="1">Belongs to the short-chain dehydrogenases/reductases (SDR) family.</text>
</comment>
<evidence type="ECO:0000313" key="3">
    <source>
        <dbReference type="EMBL" id="MFC4857923.1"/>
    </source>
</evidence>
<sequence length="252" mass="25974">MDRYGGRKAVIVGGTHGVGLAIVKALLDGGAEVVLTGNNEHNADAARRGLGRGAHVLRSDATDPADIEALGTFVEEELGQVDYVHVNAGFSELAPFGTVTEAGYDRTFAVNTKGAFFTVQRLLPLIAVGGSVLFTAAAGAGVPGLAAFAGAKAALRAFAQVLAVELLPRQVRVNVVSPGFIATPTLGEGNASPEYRERFEAHGAALTPLGRVGTAEEVARAALFLAFDATFTTAVEVPVDGGLAQRLIPVDR</sequence>
<dbReference type="Gene3D" id="3.40.50.720">
    <property type="entry name" value="NAD(P)-binding Rossmann-like Domain"/>
    <property type="match status" value="1"/>
</dbReference>
<dbReference type="InterPro" id="IPR002347">
    <property type="entry name" value="SDR_fam"/>
</dbReference>
<evidence type="ECO:0000256" key="2">
    <source>
        <dbReference type="ARBA" id="ARBA00023002"/>
    </source>
</evidence>
<dbReference type="EMBL" id="JBHSIS010000020">
    <property type="protein sequence ID" value="MFC4857923.1"/>
    <property type="molecule type" value="Genomic_DNA"/>
</dbReference>
<dbReference type="CDD" id="cd05233">
    <property type="entry name" value="SDR_c"/>
    <property type="match status" value="1"/>
</dbReference>
<protein>
    <submittedName>
        <fullName evidence="3">SDR family oxidoreductase</fullName>
    </submittedName>
</protein>
<dbReference type="InterPro" id="IPR036291">
    <property type="entry name" value="NAD(P)-bd_dom_sf"/>
</dbReference>
<dbReference type="Proteomes" id="UP001595859">
    <property type="component" value="Unassembled WGS sequence"/>
</dbReference>
<evidence type="ECO:0000313" key="4">
    <source>
        <dbReference type="Proteomes" id="UP001595859"/>
    </source>
</evidence>
<dbReference type="Pfam" id="PF13561">
    <property type="entry name" value="adh_short_C2"/>
    <property type="match status" value="1"/>
</dbReference>
<proteinExistence type="inferred from homology"/>
<keyword evidence="2" id="KW-0560">Oxidoreductase</keyword>
<dbReference type="RefSeq" id="WP_378059990.1">
    <property type="nucleotide sequence ID" value="NZ_JBHSIS010000020.1"/>
</dbReference>
<dbReference type="PANTHER" id="PTHR43669:SF3">
    <property type="entry name" value="ALCOHOL DEHYDROGENASE, PUTATIVE (AFU_ORTHOLOGUE AFUA_3G03445)-RELATED"/>
    <property type="match status" value="1"/>
</dbReference>
<dbReference type="SUPFAM" id="SSF51735">
    <property type="entry name" value="NAD(P)-binding Rossmann-fold domains"/>
    <property type="match status" value="1"/>
</dbReference>